<keyword evidence="2" id="KW-0479">Metal-binding</keyword>
<dbReference type="Proteomes" id="UP000050525">
    <property type="component" value="Unassembled WGS sequence"/>
</dbReference>
<sequence>MPGVPDLQLDETTVPTLLKDPPYLFLPWLMRIYTSQLDPHQAHFNGFLGQTCPLVECVFGCLEGRWHILTTHLKDAEANIPQVIITACVLHNICEAQHSFFSCLVTKKLSIVPLNGLKPPWGSGRISSARKAKIRGIKVIV</sequence>
<name>A0A151P9L9_ALLMI</name>
<comment type="caution">
    <text evidence="4">The sequence shown here is derived from an EMBL/GenBank/DDBJ whole genome shotgun (WGS) entry which is preliminary data.</text>
</comment>
<evidence type="ECO:0000313" key="4">
    <source>
        <dbReference type="EMBL" id="KYO45776.1"/>
    </source>
</evidence>
<evidence type="ECO:0000256" key="1">
    <source>
        <dbReference type="ARBA" id="ARBA00001968"/>
    </source>
</evidence>
<dbReference type="AlphaFoldDB" id="A0A151P9L9"/>
<evidence type="ECO:0000313" key="5">
    <source>
        <dbReference type="Proteomes" id="UP000050525"/>
    </source>
</evidence>
<protein>
    <recommendedName>
        <fullName evidence="3">DDE Tnp4 domain-containing protein</fullName>
    </recommendedName>
</protein>
<dbReference type="Pfam" id="PF13359">
    <property type="entry name" value="DDE_Tnp_4"/>
    <property type="match status" value="1"/>
</dbReference>
<gene>
    <name evidence="4" type="ORF">Y1Q_0021425</name>
</gene>
<dbReference type="EMBL" id="AKHW03000533">
    <property type="protein sequence ID" value="KYO45776.1"/>
    <property type="molecule type" value="Genomic_DNA"/>
</dbReference>
<dbReference type="STRING" id="8496.A0A151P9L9"/>
<evidence type="ECO:0000256" key="2">
    <source>
        <dbReference type="ARBA" id="ARBA00022723"/>
    </source>
</evidence>
<keyword evidence="5" id="KW-1185">Reference proteome</keyword>
<evidence type="ECO:0000259" key="3">
    <source>
        <dbReference type="Pfam" id="PF13359"/>
    </source>
</evidence>
<reference evidence="4 5" key="1">
    <citation type="journal article" date="2012" name="Genome Biol.">
        <title>Sequencing three crocodilian genomes to illuminate the evolution of archosaurs and amniotes.</title>
        <authorList>
            <person name="St John J.A."/>
            <person name="Braun E.L."/>
            <person name="Isberg S.R."/>
            <person name="Miles L.G."/>
            <person name="Chong A.Y."/>
            <person name="Gongora J."/>
            <person name="Dalzell P."/>
            <person name="Moran C."/>
            <person name="Bed'hom B."/>
            <person name="Abzhanov A."/>
            <person name="Burgess S.C."/>
            <person name="Cooksey A.M."/>
            <person name="Castoe T.A."/>
            <person name="Crawford N.G."/>
            <person name="Densmore L.D."/>
            <person name="Drew J.C."/>
            <person name="Edwards S.V."/>
            <person name="Faircloth B.C."/>
            <person name="Fujita M.K."/>
            <person name="Greenwold M.J."/>
            <person name="Hoffmann F.G."/>
            <person name="Howard J.M."/>
            <person name="Iguchi T."/>
            <person name="Janes D.E."/>
            <person name="Khan S.Y."/>
            <person name="Kohno S."/>
            <person name="de Koning A.J."/>
            <person name="Lance S.L."/>
            <person name="McCarthy F.M."/>
            <person name="McCormack J.E."/>
            <person name="Merchant M.E."/>
            <person name="Peterson D.G."/>
            <person name="Pollock D.D."/>
            <person name="Pourmand N."/>
            <person name="Raney B.J."/>
            <person name="Roessler K.A."/>
            <person name="Sanford J.R."/>
            <person name="Sawyer R.H."/>
            <person name="Schmidt C.J."/>
            <person name="Triplett E.W."/>
            <person name="Tuberville T.D."/>
            <person name="Venegas-Anaya M."/>
            <person name="Howard J.T."/>
            <person name="Jarvis E.D."/>
            <person name="Guillette L.J.Jr."/>
            <person name="Glenn T.C."/>
            <person name="Green R.E."/>
            <person name="Ray D.A."/>
        </authorList>
    </citation>
    <scope>NUCLEOTIDE SEQUENCE [LARGE SCALE GENOMIC DNA]</scope>
    <source>
        <strain evidence="4">KSC_2009_1</strain>
    </source>
</reference>
<dbReference type="GO" id="GO:0046872">
    <property type="term" value="F:metal ion binding"/>
    <property type="evidence" value="ECO:0007669"/>
    <property type="project" value="UniProtKB-KW"/>
</dbReference>
<organism evidence="4 5">
    <name type="scientific">Alligator mississippiensis</name>
    <name type="common">American alligator</name>
    <dbReference type="NCBI Taxonomy" id="8496"/>
    <lineage>
        <taxon>Eukaryota</taxon>
        <taxon>Metazoa</taxon>
        <taxon>Chordata</taxon>
        <taxon>Craniata</taxon>
        <taxon>Vertebrata</taxon>
        <taxon>Euteleostomi</taxon>
        <taxon>Archelosauria</taxon>
        <taxon>Archosauria</taxon>
        <taxon>Crocodylia</taxon>
        <taxon>Alligatoridae</taxon>
        <taxon>Alligatorinae</taxon>
        <taxon>Alligator</taxon>
    </lineage>
</organism>
<proteinExistence type="predicted"/>
<accession>A0A151P9L9</accession>
<feature type="domain" description="DDE Tnp4" evidence="3">
    <location>
        <begin position="16"/>
        <end position="92"/>
    </location>
</feature>
<comment type="cofactor">
    <cofactor evidence="1">
        <name>a divalent metal cation</name>
        <dbReference type="ChEBI" id="CHEBI:60240"/>
    </cofactor>
</comment>
<dbReference type="InterPro" id="IPR027806">
    <property type="entry name" value="HARBI1_dom"/>
</dbReference>